<protein>
    <submittedName>
        <fullName evidence="3">Putative endonuclease</fullName>
    </submittedName>
</protein>
<keyword evidence="4" id="KW-1185">Reference proteome</keyword>
<name>A0A1I0ACF4_9GAMM</name>
<dbReference type="Gene3D" id="3.40.1440.10">
    <property type="entry name" value="GIY-YIG endonuclease"/>
    <property type="match status" value="1"/>
</dbReference>
<dbReference type="GO" id="GO:0004519">
    <property type="term" value="F:endonuclease activity"/>
    <property type="evidence" value="ECO:0007669"/>
    <property type="project" value="UniProtKB-KW"/>
</dbReference>
<dbReference type="AlphaFoldDB" id="A0A1I0ACF4"/>
<evidence type="ECO:0000256" key="1">
    <source>
        <dbReference type="ARBA" id="ARBA00007435"/>
    </source>
</evidence>
<feature type="domain" description="GIY-YIG" evidence="2">
    <location>
        <begin position="1"/>
        <end position="77"/>
    </location>
</feature>
<dbReference type="RefSeq" id="WP_091848967.1">
    <property type="nucleotide sequence ID" value="NZ_FOHZ01000002.1"/>
</dbReference>
<dbReference type="EMBL" id="FOHZ01000002">
    <property type="protein sequence ID" value="SES91440.1"/>
    <property type="molecule type" value="Genomic_DNA"/>
</dbReference>
<dbReference type="SUPFAM" id="SSF82771">
    <property type="entry name" value="GIY-YIG endonuclease"/>
    <property type="match status" value="1"/>
</dbReference>
<dbReference type="OrthoDB" id="9807770at2"/>
<dbReference type="PROSITE" id="PS50164">
    <property type="entry name" value="GIY_YIG"/>
    <property type="match status" value="1"/>
</dbReference>
<accession>A0A1I0ACF4</accession>
<gene>
    <name evidence="3" type="ORF">SAMN04487962_102295</name>
</gene>
<keyword evidence="3" id="KW-0540">Nuclease</keyword>
<sequence>MTFWVYILQCADNSYYTGHTDNLDQRIEQHKCRTFATCYTASRLPVKLVFSQPFPTRAEALTSERQIKGWSRKKKEAMIAGDWDRVSALARSTLRQAQGERYR</sequence>
<dbReference type="CDD" id="cd10456">
    <property type="entry name" value="GIY-YIG_UPF0213"/>
    <property type="match status" value="1"/>
</dbReference>
<proteinExistence type="inferred from homology"/>
<dbReference type="InterPro" id="IPR050190">
    <property type="entry name" value="UPF0213_domain"/>
</dbReference>
<dbReference type="Proteomes" id="UP000198762">
    <property type="component" value="Unassembled WGS sequence"/>
</dbReference>
<evidence type="ECO:0000313" key="4">
    <source>
        <dbReference type="Proteomes" id="UP000198762"/>
    </source>
</evidence>
<dbReference type="PANTHER" id="PTHR34477:SF1">
    <property type="entry name" value="UPF0213 PROTEIN YHBQ"/>
    <property type="match status" value="1"/>
</dbReference>
<dbReference type="InterPro" id="IPR000305">
    <property type="entry name" value="GIY-YIG_endonuc"/>
</dbReference>
<dbReference type="Pfam" id="PF01541">
    <property type="entry name" value="GIY-YIG"/>
    <property type="match status" value="1"/>
</dbReference>
<organism evidence="3 4">
    <name type="scientific">Marinobacter segnicrescens</name>
    <dbReference type="NCBI Taxonomy" id="430453"/>
    <lineage>
        <taxon>Bacteria</taxon>
        <taxon>Pseudomonadati</taxon>
        <taxon>Pseudomonadota</taxon>
        <taxon>Gammaproteobacteria</taxon>
        <taxon>Pseudomonadales</taxon>
        <taxon>Marinobacteraceae</taxon>
        <taxon>Marinobacter</taxon>
    </lineage>
</organism>
<evidence type="ECO:0000259" key="2">
    <source>
        <dbReference type="PROSITE" id="PS50164"/>
    </source>
</evidence>
<reference evidence="4" key="1">
    <citation type="submission" date="2016-10" db="EMBL/GenBank/DDBJ databases">
        <authorList>
            <person name="Varghese N."/>
            <person name="Submissions S."/>
        </authorList>
    </citation>
    <scope>NUCLEOTIDE SEQUENCE [LARGE SCALE GENOMIC DNA]</scope>
    <source>
        <strain evidence="4">CGMCC 1.6489</strain>
    </source>
</reference>
<evidence type="ECO:0000313" key="3">
    <source>
        <dbReference type="EMBL" id="SES91440.1"/>
    </source>
</evidence>
<dbReference type="InterPro" id="IPR035901">
    <property type="entry name" value="GIY-YIG_endonuc_sf"/>
</dbReference>
<keyword evidence="3" id="KW-0378">Hydrolase</keyword>
<keyword evidence="3" id="KW-0255">Endonuclease</keyword>
<dbReference type="PANTHER" id="PTHR34477">
    <property type="entry name" value="UPF0213 PROTEIN YHBQ"/>
    <property type="match status" value="1"/>
</dbReference>
<dbReference type="STRING" id="430453.SAMN04487962_102295"/>
<comment type="similarity">
    <text evidence="1">Belongs to the UPF0213 family.</text>
</comment>